<dbReference type="EMBL" id="VZUB01044971">
    <property type="protein sequence ID" value="NXU80736.1"/>
    <property type="molecule type" value="Genomic_DNA"/>
</dbReference>
<sequence length="82" mass="9436">DSVNLSCHGSGYSFERYAVWWYRQTPNGTCELVSICWALHKAFYGAVMESRVTVSRDNSQSKSYLSLRDLHLQDSARYYCAV</sequence>
<reference evidence="5 6" key="1">
    <citation type="submission" date="2019-09" db="EMBL/GenBank/DDBJ databases">
        <title>Bird 10,000 Genomes (B10K) Project - Family phase.</title>
        <authorList>
            <person name="Zhang G."/>
        </authorList>
    </citation>
    <scope>NUCLEOTIDE SEQUENCE [LARGE SCALE GENOMIC DNA]</scope>
    <source>
        <strain evidence="5">OUT-0002</strain>
    </source>
</reference>
<comment type="caution">
    <text evidence="5">The sequence shown here is derived from an EMBL/GenBank/DDBJ whole genome shotgun (WGS) entry which is preliminary data.</text>
</comment>
<feature type="non-terminal residue" evidence="5">
    <location>
        <position position="1"/>
    </location>
</feature>
<evidence type="ECO:0000313" key="5">
    <source>
        <dbReference type="EMBL" id="NXU80736.1"/>
    </source>
</evidence>
<evidence type="ECO:0000313" key="6">
    <source>
        <dbReference type="Proteomes" id="UP000579904"/>
    </source>
</evidence>
<dbReference type="InterPro" id="IPR013106">
    <property type="entry name" value="Ig_V-set"/>
</dbReference>
<dbReference type="GO" id="GO:0005576">
    <property type="term" value="C:extracellular region"/>
    <property type="evidence" value="ECO:0007669"/>
    <property type="project" value="UniProtKB-ARBA"/>
</dbReference>
<keyword evidence="1" id="KW-0391">Immunity</keyword>
<dbReference type="Pfam" id="PF07686">
    <property type="entry name" value="V-set"/>
    <property type="match status" value="1"/>
</dbReference>
<dbReference type="GO" id="GO:0002250">
    <property type="term" value="P:adaptive immune response"/>
    <property type="evidence" value="ECO:0007669"/>
    <property type="project" value="UniProtKB-KW"/>
</dbReference>
<dbReference type="AlphaFoldDB" id="A0A7L3NNW7"/>
<dbReference type="InterPro" id="IPR036179">
    <property type="entry name" value="Ig-like_dom_sf"/>
</dbReference>
<evidence type="ECO:0000259" key="4">
    <source>
        <dbReference type="PROSITE" id="PS50835"/>
    </source>
</evidence>
<keyword evidence="6" id="KW-1185">Reference proteome</keyword>
<dbReference type="OrthoDB" id="9426090at2759"/>
<keyword evidence="2" id="KW-1064">Adaptive immunity</keyword>
<dbReference type="InterPro" id="IPR007110">
    <property type="entry name" value="Ig-like_dom"/>
</dbReference>
<dbReference type="SUPFAM" id="SSF48726">
    <property type="entry name" value="Immunoglobulin"/>
    <property type="match status" value="1"/>
</dbReference>
<dbReference type="GO" id="GO:0019814">
    <property type="term" value="C:immunoglobulin complex"/>
    <property type="evidence" value="ECO:0007669"/>
    <property type="project" value="UniProtKB-KW"/>
</dbReference>
<dbReference type="InterPro" id="IPR013783">
    <property type="entry name" value="Ig-like_fold"/>
</dbReference>
<keyword evidence="3" id="KW-1280">Immunoglobulin</keyword>
<dbReference type="Proteomes" id="UP000579904">
    <property type="component" value="Unassembled WGS sequence"/>
</dbReference>
<evidence type="ECO:0000256" key="3">
    <source>
        <dbReference type="ARBA" id="ARBA00043265"/>
    </source>
</evidence>
<evidence type="ECO:0000256" key="2">
    <source>
        <dbReference type="ARBA" id="ARBA00023130"/>
    </source>
</evidence>
<dbReference type="PROSITE" id="PS50835">
    <property type="entry name" value="IG_LIKE"/>
    <property type="match status" value="1"/>
</dbReference>
<feature type="non-terminal residue" evidence="5">
    <location>
        <position position="82"/>
    </location>
</feature>
<accession>A0A7L3NNW7</accession>
<gene>
    <name evidence="5" type="primary">Hvm44</name>
    <name evidence="5" type="ORF">OREMEL_R12701</name>
</gene>
<dbReference type="InterPro" id="IPR050199">
    <property type="entry name" value="IgHV"/>
</dbReference>
<evidence type="ECO:0000256" key="1">
    <source>
        <dbReference type="ARBA" id="ARBA00022859"/>
    </source>
</evidence>
<dbReference type="Gene3D" id="2.60.40.10">
    <property type="entry name" value="Immunoglobulins"/>
    <property type="match status" value="1"/>
</dbReference>
<protein>
    <submittedName>
        <fullName evidence="5">HVM44 protein</fullName>
    </submittedName>
</protein>
<dbReference type="PANTHER" id="PTHR23266">
    <property type="entry name" value="IMMUNOGLOBULIN HEAVY CHAIN"/>
    <property type="match status" value="1"/>
</dbReference>
<feature type="domain" description="Ig-like" evidence="4">
    <location>
        <begin position="1"/>
        <end position="82"/>
    </location>
</feature>
<name>A0A7L3NNW7_9AVES</name>
<dbReference type="SMART" id="SM00406">
    <property type="entry name" value="IGv"/>
    <property type="match status" value="1"/>
</dbReference>
<organism evidence="5 6">
    <name type="scientific">Oreotrochilus melanogaster</name>
    <dbReference type="NCBI Taxonomy" id="689266"/>
    <lineage>
        <taxon>Eukaryota</taxon>
        <taxon>Metazoa</taxon>
        <taxon>Chordata</taxon>
        <taxon>Craniata</taxon>
        <taxon>Vertebrata</taxon>
        <taxon>Euteleostomi</taxon>
        <taxon>Archelosauria</taxon>
        <taxon>Archosauria</taxon>
        <taxon>Dinosauria</taxon>
        <taxon>Saurischia</taxon>
        <taxon>Theropoda</taxon>
        <taxon>Coelurosauria</taxon>
        <taxon>Aves</taxon>
        <taxon>Neognathae</taxon>
        <taxon>Neoaves</taxon>
        <taxon>Strisores</taxon>
        <taxon>Apodiformes</taxon>
        <taxon>Trochilidae</taxon>
        <taxon>Oreotrochilus</taxon>
    </lineage>
</organism>
<proteinExistence type="predicted"/>